<reference evidence="6 7" key="1">
    <citation type="submission" date="2015-05" db="EMBL/GenBank/DDBJ databases">
        <title>Photobacterium galathea sp. nov.</title>
        <authorList>
            <person name="Machado H."/>
            <person name="Gram L."/>
        </authorList>
    </citation>
    <scope>NUCLEOTIDE SEQUENCE [LARGE SCALE GENOMIC DNA]</scope>
    <source>
        <strain evidence="6 7">DSM 22954</strain>
    </source>
</reference>
<evidence type="ECO:0000313" key="7">
    <source>
        <dbReference type="Proteomes" id="UP000035909"/>
    </source>
</evidence>
<dbReference type="InterPro" id="IPR023198">
    <property type="entry name" value="PGP-like_dom2"/>
</dbReference>
<dbReference type="SFLD" id="SFLDS00003">
    <property type="entry name" value="Haloacid_Dehalogenase"/>
    <property type="match status" value="1"/>
</dbReference>
<dbReference type="Proteomes" id="UP000035909">
    <property type="component" value="Unassembled WGS sequence"/>
</dbReference>
<dbReference type="PANTHER" id="PTHR46193">
    <property type="entry name" value="6-PHOSPHOGLUCONATE PHOSPHATASE"/>
    <property type="match status" value="1"/>
</dbReference>
<evidence type="ECO:0000256" key="1">
    <source>
        <dbReference type="ARBA" id="ARBA00001946"/>
    </source>
</evidence>
<keyword evidence="4" id="KW-0460">Magnesium</keyword>
<evidence type="ECO:0000313" key="6">
    <source>
        <dbReference type="EMBL" id="KLV08759.1"/>
    </source>
</evidence>
<dbReference type="SUPFAM" id="SSF56784">
    <property type="entry name" value="HAD-like"/>
    <property type="match status" value="1"/>
</dbReference>
<dbReference type="STRING" id="320778.ABT57_13195"/>
<proteinExistence type="inferred from homology"/>
<evidence type="ECO:0000256" key="3">
    <source>
        <dbReference type="ARBA" id="ARBA00022723"/>
    </source>
</evidence>
<dbReference type="GO" id="GO:0046872">
    <property type="term" value="F:metal ion binding"/>
    <property type="evidence" value="ECO:0007669"/>
    <property type="project" value="UniProtKB-KW"/>
</dbReference>
<accession>A0A0J1HAU2</accession>
<dbReference type="PATRIC" id="fig|320778.3.peg.2878"/>
<sequence>MQAVCFDFDGTLVDSEIFHAENWSQYLAKWGVDISAADFLRDYAGVPWEKVATAFHQQYQLTHCPSTTVADMEHLTHIALIERGVPPKHGAEGLLRQLHGQLPLAVVTGAPREYVEGILAKLGWLEFFDHIFCGNEVASNKPAPDIYQLACQTLGYCTTQVVAVEDSMTGAMSATSAGLRLVVVNDSHPVGREMTPYRYQTLVEAHEQRASWLVA</sequence>
<comment type="cofactor">
    <cofactor evidence="1">
        <name>Mg(2+)</name>
        <dbReference type="ChEBI" id="CHEBI:18420"/>
    </cofactor>
</comment>
<dbReference type="Gene3D" id="3.40.50.1000">
    <property type="entry name" value="HAD superfamily/HAD-like"/>
    <property type="match status" value="1"/>
</dbReference>
<keyword evidence="7" id="KW-1185">Reference proteome</keyword>
<name>A0A0J1HAU2_9GAMM</name>
<dbReference type="Gene3D" id="1.10.150.240">
    <property type="entry name" value="Putative phosphatase, domain 2"/>
    <property type="match status" value="1"/>
</dbReference>
<dbReference type="InterPro" id="IPR036412">
    <property type="entry name" value="HAD-like_sf"/>
</dbReference>
<comment type="caution">
    <text evidence="6">The sequence shown here is derived from an EMBL/GenBank/DDBJ whole genome shotgun (WGS) entry which is preliminary data.</text>
</comment>
<dbReference type="RefSeq" id="WP_047885685.1">
    <property type="nucleotide sequence ID" value="NZ_CP071325.1"/>
</dbReference>
<protein>
    <submittedName>
        <fullName evidence="6">HAD family hydrolase</fullName>
    </submittedName>
</protein>
<dbReference type="SFLD" id="SFLDG01129">
    <property type="entry name" value="C1.5:_HAD__Beta-PGM__Phosphata"/>
    <property type="match status" value="1"/>
</dbReference>
<comment type="similarity">
    <text evidence="2">Belongs to the HAD-like hydrolase superfamily. CbbY/CbbZ/Gph/YieH family.</text>
</comment>
<keyword evidence="3" id="KW-0479">Metal-binding</keyword>
<dbReference type="PRINTS" id="PR00413">
    <property type="entry name" value="HADHALOGNASE"/>
</dbReference>
<dbReference type="PANTHER" id="PTHR46193:SF18">
    <property type="entry name" value="HEXITOL PHOSPHATASE B"/>
    <property type="match status" value="1"/>
</dbReference>
<keyword evidence="6" id="KW-0378">Hydrolase</keyword>
<dbReference type="EMBL" id="LDOU01000013">
    <property type="protein sequence ID" value="KLV08759.1"/>
    <property type="molecule type" value="Genomic_DNA"/>
</dbReference>
<evidence type="ECO:0000256" key="2">
    <source>
        <dbReference type="ARBA" id="ARBA00006171"/>
    </source>
</evidence>
<organism evidence="6 7">
    <name type="scientific">Photobacterium ganghwense</name>
    <dbReference type="NCBI Taxonomy" id="320778"/>
    <lineage>
        <taxon>Bacteria</taxon>
        <taxon>Pseudomonadati</taxon>
        <taxon>Pseudomonadota</taxon>
        <taxon>Gammaproteobacteria</taxon>
        <taxon>Vibrionales</taxon>
        <taxon>Vibrionaceae</taxon>
        <taxon>Photobacterium</taxon>
    </lineage>
</organism>
<dbReference type="OrthoDB" id="9800058at2"/>
<dbReference type="NCBIfam" id="TIGR01509">
    <property type="entry name" value="HAD-SF-IA-v3"/>
    <property type="match status" value="1"/>
</dbReference>
<gene>
    <name evidence="6" type="ORF">ABT57_13195</name>
</gene>
<dbReference type="AlphaFoldDB" id="A0A0J1HAU2"/>
<dbReference type="GO" id="GO:0016787">
    <property type="term" value="F:hydrolase activity"/>
    <property type="evidence" value="ECO:0007669"/>
    <property type="project" value="UniProtKB-KW"/>
</dbReference>
<dbReference type="InterPro" id="IPR051600">
    <property type="entry name" value="Beta-PGM-like"/>
</dbReference>
<dbReference type="InterPro" id="IPR006439">
    <property type="entry name" value="HAD-SF_hydro_IA"/>
</dbReference>
<keyword evidence="5" id="KW-0119">Carbohydrate metabolism</keyword>
<dbReference type="Pfam" id="PF00702">
    <property type="entry name" value="Hydrolase"/>
    <property type="match status" value="1"/>
</dbReference>
<evidence type="ECO:0000256" key="4">
    <source>
        <dbReference type="ARBA" id="ARBA00022842"/>
    </source>
</evidence>
<evidence type="ECO:0000256" key="5">
    <source>
        <dbReference type="ARBA" id="ARBA00023277"/>
    </source>
</evidence>
<dbReference type="InterPro" id="IPR023214">
    <property type="entry name" value="HAD_sf"/>
</dbReference>